<reference evidence="1 2" key="1">
    <citation type="submission" date="2018-08" db="EMBL/GenBank/DDBJ databases">
        <title>A genome reference for cultivated species of the human gut microbiota.</title>
        <authorList>
            <person name="Zou Y."/>
            <person name="Xue W."/>
            <person name="Luo G."/>
        </authorList>
    </citation>
    <scope>NUCLEOTIDE SEQUENCE [LARGE SCALE GENOMIC DNA]</scope>
    <source>
        <strain evidence="1 2">AF22-12AC</strain>
    </source>
</reference>
<accession>A0A395VGI3</accession>
<comment type="caution">
    <text evidence="1">The sequence shown here is derived from an EMBL/GenBank/DDBJ whole genome shotgun (WGS) entry which is preliminary data.</text>
</comment>
<name>A0A395VGI3_9FIRM</name>
<proteinExistence type="predicted"/>
<evidence type="ECO:0000313" key="1">
    <source>
        <dbReference type="EMBL" id="RGS42592.1"/>
    </source>
</evidence>
<dbReference type="EMBL" id="QRVL01000001">
    <property type="protein sequence ID" value="RGS42592.1"/>
    <property type="molecule type" value="Genomic_DNA"/>
</dbReference>
<dbReference type="AlphaFoldDB" id="A0A395VGI3"/>
<dbReference type="RefSeq" id="WP_118096786.1">
    <property type="nucleotide sequence ID" value="NZ_QRVL01000001.1"/>
</dbReference>
<dbReference type="Proteomes" id="UP000266172">
    <property type="component" value="Unassembled WGS sequence"/>
</dbReference>
<organism evidence="1 2">
    <name type="scientific">Roseburia hominis</name>
    <dbReference type="NCBI Taxonomy" id="301301"/>
    <lineage>
        <taxon>Bacteria</taxon>
        <taxon>Bacillati</taxon>
        <taxon>Bacillota</taxon>
        <taxon>Clostridia</taxon>
        <taxon>Lachnospirales</taxon>
        <taxon>Lachnospiraceae</taxon>
        <taxon>Roseburia</taxon>
    </lineage>
</organism>
<protein>
    <submittedName>
        <fullName evidence="1">Uncharacterized protein</fullName>
    </submittedName>
</protein>
<evidence type="ECO:0000313" key="2">
    <source>
        <dbReference type="Proteomes" id="UP000266172"/>
    </source>
</evidence>
<sequence length="111" mass="12467">MKYIIEVFSVMLVLVFNLLLCISMLGVSADVAAAKEFKAAMIAEIENSDFNPYVIDGCKAQARTEGYELEVQSYTYGGQSDRRIAGINLYYRYRIPLLGVSQERVTRGIAR</sequence>
<gene>
    <name evidence="1" type="ORF">DWX93_04610</name>
</gene>